<gene>
    <name evidence="3" type="ORF">OP8BY_2274</name>
</gene>
<dbReference type="Proteomes" id="UP000257323">
    <property type="component" value="Unassembled WGS sequence"/>
</dbReference>
<dbReference type="PANTHER" id="PTHR36566:SF1">
    <property type="entry name" value="PYRIDINIUM-3,5-BISTHIOCARBOXYLIC ACID MONONUCLEOTIDE NICKEL INSERTION PROTEIN"/>
    <property type="match status" value="1"/>
</dbReference>
<dbReference type="GO" id="GO:0016151">
    <property type="term" value="F:nickel cation binding"/>
    <property type="evidence" value="ECO:0007669"/>
    <property type="project" value="UniProtKB-UniRule"/>
</dbReference>
<keyword evidence="1 2" id="KW-0533">Nickel</keyword>
<dbReference type="NCBIfam" id="TIGR00299">
    <property type="entry name" value="nickel pincer cofactor biosynthesis protein LarC"/>
    <property type="match status" value="1"/>
</dbReference>
<dbReference type="Gene3D" id="3.30.70.1380">
    <property type="entry name" value="Transcriptional regulatory protein pf0864 domain like"/>
    <property type="match status" value="1"/>
</dbReference>
<dbReference type="Gene3D" id="3.10.20.300">
    <property type="entry name" value="mk0293 like domain"/>
    <property type="match status" value="1"/>
</dbReference>
<proteinExistence type="inferred from homology"/>
<dbReference type="EMBL" id="QUAH01000006">
    <property type="protein sequence ID" value="RFT15876.1"/>
    <property type="molecule type" value="Genomic_DNA"/>
</dbReference>
<reference evidence="3 4" key="1">
    <citation type="submission" date="2018-08" db="EMBL/GenBank/DDBJ databases">
        <title>Genome analysis of the thermophilic bacterium of the candidate phylum Aminicenantes from deep subsurface aquifer revealed its physiology and ecological role.</title>
        <authorList>
            <person name="Kadnikov V.V."/>
            <person name="Mardanov A.V."/>
            <person name="Beletsky A.V."/>
            <person name="Karnachuk O.V."/>
            <person name="Ravin N.V."/>
        </authorList>
    </citation>
    <scope>NUCLEOTIDE SEQUENCE [LARGE SCALE GENOMIC DNA]</scope>
    <source>
        <strain evidence="3">BY38</strain>
    </source>
</reference>
<dbReference type="Pfam" id="PF01969">
    <property type="entry name" value="Ni_insertion"/>
    <property type="match status" value="1"/>
</dbReference>
<keyword evidence="2" id="KW-0456">Lyase</keyword>
<dbReference type="AlphaFoldDB" id="A0A3E2BMN6"/>
<dbReference type="HAMAP" id="MF_01074">
    <property type="entry name" value="LarC"/>
    <property type="match status" value="1"/>
</dbReference>
<comment type="similarity">
    <text evidence="2">Belongs to the LarC family.</text>
</comment>
<evidence type="ECO:0000256" key="2">
    <source>
        <dbReference type="HAMAP-Rule" id="MF_01074"/>
    </source>
</evidence>
<comment type="caution">
    <text evidence="3">The sequence shown here is derived from an EMBL/GenBank/DDBJ whole genome shotgun (WGS) entry which is preliminary data.</text>
</comment>
<evidence type="ECO:0000256" key="1">
    <source>
        <dbReference type="ARBA" id="ARBA00022596"/>
    </source>
</evidence>
<name>A0A3E2BMN6_9BACT</name>
<sequence>MKFVYFDCSAGASGDMILASLLSLGVPLEEFQEAIGKLKLKVEVRARKASSNGFSGLRVEVRVPRTSSSRTFSEVAAIISRSNLEPEIKENALKIFRRLFEAESRVHGRSFKTAHLHEAAADDALVDIVGTCWLLRRLRVDEVYFSPVNLGSGFVETGHGKLPVPPPAVGELMRGFPVYTSEEPVELLTPTGAAILTTLGRSLHPWPELIYEKIGYGLGHRELKFQPNLLRVFYGEQKLFQPARKVQVIEATIDDASPQLLGNFINRVLELGALEAYLTPIVMKKNRLGSKLTVLAEVDKIDRLIEAIFRETTTIGLRYHPVERRALRREIREISLRGQKIRVKVSYYGQEAVNFQPEYDDCLKLAQKLNLPLKQVITEVIKNFKV</sequence>
<dbReference type="PANTHER" id="PTHR36566">
    <property type="entry name" value="NICKEL INSERTION PROTEIN-RELATED"/>
    <property type="match status" value="1"/>
</dbReference>
<evidence type="ECO:0000313" key="4">
    <source>
        <dbReference type="Proteomes" id="UP000257323"/>
    </source>
</evidence>
<evidence type="ECO:0000313" key="3">
    <source>
        <dbReference type="EMBL" id="RFT15876.1"/>
    </source>
</evidence>
<protein>
    <recommendedName>
        <fullName evidence="2">Putative nickel insertion protein</fullName>
    </recommendedName>
</protein>
<dbReference type="GO" id="GO:0016829">
    <property type="term" value="F:lyase activity"/>
    <property type="evidence" value="ECO:0007669"/>
    <property type="project" value="UniProtKB-UniRule"/>
</dbReference>
<dbReference type="InterPro" id="IPR002822">
    <property type="entry name" value="Ni_insertion"/>
</dbReference>
<accession>A0A3E2BMN6</accession>
<organism evidence="3 4">
    <name type="scientific">Candidatus Saccharicenans subterraneus</name>
    <dbReference type="NCBI Taxonomy" id="2508984"/>
    <lineage>
        <taxon>Bacteria</taxon>
        <taxon>Candidatus Aminicenantota</taxon>
        <taxon>Candidatus Aminicenantia</taxon>
        <taxon>Candidatus Aminicenantales</taxon>
        <taxon>Candidatus Saccharicenantaceae</taxon>
        <taxon>Candidatus Saccharicenans</taxon>
    </lineage>
</organism>